<evidence type="ECO:0000256" key="7">
    <source>
        <dbReference type="SAM" id="MobiDB-lite"/>
    </source>
</evidence>
<dbReference type="PANTHER" id="PTHR33057:SF82">
    <property type="entry name" value="TRANSCRIPTION REPRESSOR OFP5"/>
    <property type="match status" value="1"/>
</dbReference>
<keyword evidence="9" id="KW-0238">DNA-binding</keyword>
<dbReference type="InterPro" id="IPR025830">
    <property type="entry name" value="DNA_bnd_dom_ovate"/>
</dbReference>
<evidence type="ECO:0000256" key="5">
    <source>
        <dbReference type="ARBA" id="ARBA00023242"/>
    </source>
</evidence>
<sequence>MGNYKFKLSDMIPNAWFYKLKDMSSKTSRQNTNSTTRPVKKKHSKSSITPTPTTTTSSLSSSSSSSTAISTKQPTKPKHLSEPRKSYHFSRDPTIQIDKFYNSPLDNPKISDANFPIDPPRRSSRRRIRRKPLKSSPRLVSSSVSAGCSCRATLESVCDKPELSPEENSSITSLDSLLEKEFHEPPVISTESFDGMISLSSSCSCRANSETKGIVVDVDEKNLSRKFDKLDGFDNIPQLELPPILTKPAKFSDMIEDIKKKDSREEGRKQRSSVTTTTLKEHKASHLRRFSAHSPGVKLRVNSPRIAARRRGVSASSSSRKSLSESFAVVKSSMDPQRDFRDSMVEMIVENNIWASKDLEELLACFLSLNSDEYHDLIIKVFKQIWFDLTVTKIK</sequence>
<keyword evidence="2 6" id="KW-0678">Repressor</keyword>
<feature type="region of interest" description="Disordered" evidence="7">
    <location>
        <begin position="259"/>
        <end position="279"/>
    </location>
</feature>
<dbReference type="Pfam" id="PF04844">
    <property type="entry name" value="Ovate"/>
    <property type="match status" value="1"/>
</dbReference>
<dbReference type="AlphaFoldDB" id="A0AAN8ZMZ6"/>
<dbReference type="GO" id="GO:0045892">
    <property type="term" value="P:negative regulation of DNA-templated transcription"/>
    <property type="evidence" value="ECO:0007669"/>
    <property type="project" value="UniProtKB-UniRule"/>
</dbReference>
<name>A0AAN8ZMZ6_9MAGN</name>
<dbReference type="Pfam" id="PF13724">
    <property type="entry name" value="DNA_binding_2"/>
    <property type="match status" value="1"/>
</dbReference>
<evidence type="ECO:0000256" key="1">
    <source>
        <dbReference type="ARBA" id="ARBA00004123"/>
    </source>
</evidence>
<keyword evidence="10" id="KW-1185">Reference proteome</keyword>
<feature type="compositionally biased region" description="Basic residues" evidence="7">
    <location>
        <begin position="122"/>
        <end position="133"/>
    </location>
</feature>
<comment type="subcellular location">
    <subcellularLocation>
        <location evidence="1 6">Nucleus</location>
    </subcellularLocation>
</comment>
<evidence type="ECO:0000313" key="10">
    <source>
        <dbReference type="Proteomes" id="UP001370490"/>
    </source>
</evidence>
<dbReference type="PROSITE" id="PS51754">
    <property type="entry name" value="OVATE"/>
    <property type="match status" value="1"/>
</dbReference>
<feature type="region of interest" description="Disordered" evidence="7">
    <location>
        <begin position="24"/>
        <end position="141"/>
    </location>
</feature>
<comment type="function">
    <text evidence="6">Transcriptional repressor that regulates multiple aspects of plant growth and development.</text>
</comment>
<evidence type="ECO:0000256" key="6">
    <source>
        <dbReference type="RuleBase" id="RU367028"/>
    </source>
</evidence>
<dbReference type="Proteomes" id="UP001370490">
    <property type="component" value="Unassembled WGS sequence"/>
</dbReference>
<dbReference type="InterPro" id="IPR006458">
    <property type="entry name" value="Ovate_C"/>
</dbReference>
<feature type="compositionally biased region" description="Low complexity" evidence="7">
    <location>
        <begin position="46"/>
        <end position="72"/>
    </location>
</feature>
<gene>
    <name evidence="9" type="ORF">RJ641_024484</name>
</gene>
<dbReference type="PANTHER" id="PTHR33057">
    <property type="entry name" value="TRANSCRIPTION REPRESSOR OFP7-RELATED"/>
    <property type="match status" value="1"/>
</dbReference>
<evidence type="ECO:0000259" key="8">
    <source>
        <dbReference type="PROSITE" id="PS51754"/>
    </source>
</evidence>
<dbReference type="NCBIfam" id="TIGR01568">
    <property type="entry name" value="A_thal_3678"/>
    <property type="match status" value="1"/>
</dbReference>
<dbReference type="EMBL" id="JBAMMX010000003">
    <property type="protein sequence ID" value="KAK6943382.1"/>
    <property type="molecule type" value="Genomic_DNA"/>
</dbReference>
<evidence type="ECO:0000313" key="9">
    <source>
        <dbReference type="EMBL" id="KAK6943382.1"/>
    </source>
</evidence>
<feature type="domain" description="OVATE" evidence="8">
    <location>
        <begin position="329"/>
        <end position="388"/>
    </location>
</feature>
<evidence type="ECO:0000256" key="2">
    <source>
        <dbReference type="ARBA" id="ARBA00022491"/>
    </source>
</evidence>
<keyword evidence="3 6" id="KW-0805">Transcription regulation</keyword>
<comment type="caution">
    <text evidence="9">The sequence shown here is derived from an EMBL/GenBank/DDBJ whole genome shotgun (WGS) entry which is preliminary data.</text>
</comment>
<accession>A0AAN8ZMZ6</accession>
<dbReference type="GO" id="GO:0003677">
    <property type="term" value="F:DNA binding"/>
    <property type="evidence" value="ECO:0007669"/>
    <property type="project" value="UniProtKB-KW"/>
</dbReference>
<feature type="compositionally biased region" description="Basic and acidic residues" evidence="7">
    <location>
        <begin position="259"/>
        <end position="269"/>
    </location>
</feature>
<evidence type="ECO:0000256" key="4">
    <source>
        <dbReference type="ARBA" id="ARBA00023163"/>
    </source>
</evidence>
<dbReference type="GO" id="GO:0005634">
    <property type="term" value="C:nucleus"/>
    <property type="evidence" value="ECO:0007669"/>
    <property type="project" value="UniProtKB-SubCell"/>
</dbReference>
<feature type="compositionally biased region" description="Polar residues" evidence="7">
    <location>
        <begin position="25"/>
        <end position="37"/>
    </location>
</feature>
<feature type="compositionally biased region" description="Basic and acidic residues" evidence="7">
    <location>
        <begin position="79"/>
        <end position="91"/>
    </location>
</feature>
<keyword evidence="5 6" id="KW-0539">Nucleus</keyword>
<keyword evidence="4 6" id="KW-0804">Transcription</keyword>
<dbReference type="InterPro" id="IPR038933">
    <property type="entry name" value="Ovate"/>
</dbReference>
<organism evidence="9 10">
    <name type="scientific">Dillenia turbinata</name>
    <dbReference type="NCBI Taxonomy" id="194707"/>
    <lineage>
        <taxon>Eukaryota</taxon>
        <taxon>Viridiplantae</taxon>
        <taxon>Streptophyta</taxon>
        <taxon>Embryophyta</taxon>
        <taxon>Tracheophyta</taxon>
        <taxon>Spermatophyta</taxon>
        <taxon>Magnoliopsida</taxon>
        <taxon>eudicotyledons</taxon>
        <taxon>Gunneridae</taxon>
        <taxon>Pentapetalae</taxon>
        <taxon>Dilleniales</taxon>
        <taxon>Dilleniaceae</taxon>
        <taxon>Dillenia</taxon>
    </lineage>
</organism>
<evidence type="ECO:0000256" key="3">
    <source>
        <dbReference type="ARBA" id="ARBA00023015"/>
    </source>
</evidence>
<protein>
    <recommendedName>
        <fullName evidence="6">Transcription repressor</fullName>
    </recommendedName>
    <alternativeName>
        <fullName evidence="6">Ovate family protein</fullName>
    </alternativeName>
</protein>
<proteinExistence type="predicted"/>
<reference evidence="9 10" key="1">
    <citation type="submission" date="2023-12" db="EMBL/GenBank/DDBJ databases">
        <title>A high-quality genome assembly for Dillenia turbinata (Dilleniales).</title>
        <authorList>
            <person name="Chanderbali A."/>
        </authorList>
    </citation>
    <scope>NUCLEOTIDE SEQUENCE [LARGE SCALE GENOMIC DNA]</scope>
    <source>
        <strain evidence="9">LSX21</strain>
        <tissue evidence="9">Leaf</tissue>
    </source>
</reference>